<dbReference type="InterPro" id="IPR052462">
    <property type="entry name" value="SLIRP/GR-RBP-like"/>
</dbReference>
<dbReference type="Gene3D" id="3.30.70.330">
    <property type="match status" value="1"/>
</dbReference>
<evidence type="ECO:0000256" key="1">
    <source>
        <dbReference type="ARBA" id="ARBA00022884"/>
    </source>
</evidence>
<keyword evidence="1 2" id="KW-0694">RNA-binding</keyword>
<dbReference type="SUPFAM" id="SSF54928">
    <property type="entry name" value="RNA-binding domain, RBD"/>
    <property type="match status" value="1"/>
</dbReference>
<evidence type="ECO:0000313" key="3">
    <source>
        <dbReference type="EMBL" id="KAJ5302726.1"/>
    </source>
</evidence>
<accession>A0A9W9PNE5</accession>
<gene>
    <name evidence="3" type="ORF">N7476_009525</name>
</gene>
<dbReference type="InterPro" id="IPR048289">
    <property type="entry name" value="RRM2_NsCP33-like"/>
</dbReference>
<dbReference type="PROSITE" id="PS50102">
    <property type="entry name" value="RRM"/>
    <property type="match status" value="1"/>
</dbReference>
<dbReference type="InterPro" id="IPR035979">
    <property type="entry name" value="RBD_domain_sf"/>
</dbReference>
<dbReference type="EMBL" id="JAPZBO010000009">
    <property type="protein sequence ID" value="KAJ5302726.1"/>
    <property type="molecule type" value="Genomic_DNA"/>
</dbReference>
<reference evidence="3" key="1">
    <citation type="submission" date="2022-12" db="EMBL/GenBank/DDBJ databases">
        <authorList>
            <person name="Petersen C."/>
        </authorList>
    </citation>
    <scope>NUCLEOTIDE SEQUENCE</scope>
    <source>
        <strain evidence="3">IBT 21472</strain>
    </source>
</reference>
<dbReference type="InterPro" id="IPR000504">
    <property type="entry name" value="RRM_dom"/>
</dbReference>
<name>A0A9W9PNE5_9EURO</name>
<dbReference type="Pfam" id="PF00076">
    <property type="entry name" value="RRM_1"/>
    <property type="match status" value="1"/>
</dbReference>
<dbReference type="PANTHER" id="PTHR48027">
    <property type="entry name" value="HETEROGENEOUS NUCLEAR RIBONUCLEOPROTEIN 87F-RELATED"/>
    <property type="match status" value="1"/>
</dbReference>
<reference evidence="3" key="2">
    <citation type="journal article" date="2023" name="IMA Fungus">
        <title>Comparative genomic study of the Penicillium genus elucidates a diverse pangenome and 15 lateral gene transfer events.</title>
        <authorList>
            <person name="Petersen C."/>
            <person name="Sorensen T."/>
            <person name="Nielsen M.R."/>
            <person name="Sondergaard T.E."/>
            <person name="Sorensen J.L."/>
            <person name="Fitzpatrick D.A."/>
            <person name="Frisvad J.C."/>
            <person name="Nielsen K.L."/>
        </authorList>
    </citation>
    <scope>NUCLEOTIDE SEQUENCE</scope>
    <source>
        <strain evidence="3">IBT 21472</strain>
    </source>
</reference>
<evidence type="ECO:0000256" key="2">
    <source>
        <dbReference type="PROSITE-ProRule" id="PRU00176"/>
    </source>
</evidence>
<dbReference type="AlphaFoldDB" id="A0A9W9PNE5"/>
<dbReference type="Proteomes" id="UP001147746">
    <property type="component" value="Unassembled WGS sequence"/>
</dbReference>
<dbReference type="OrthoDB" id="439808at2759"/>
<dbReference type="InterPro" id="IPR012677">
    <property type="entry name" value="Nucleotide-bd_a/b_plait_sf"/>
</dbReference>
<sequence length="85" mass="9507">MSKLFVGGLAWATTDESLRQGFEQFGQVTDAIVLKDRDTGRSRGFGFVTFSSDDEATAALNAMNDQEFEGRRLRVDKAAERPPRY</sequence>
<evidence type="ECO:0000313" key="4">
    <source>
        <dbReference type="Proteomes" id="UP001147746"/>
    </source>
</evidence>
<keyword evidence="4" id="KW-1185">Reference proteome</keyword>
<organism evidence="3 4">
    <name type="scientific">Penicillium atrosanguineum</name>
    <dbReference type="NCBI Taxonomy" id="1132637"/>
    <lineage>
        <taxon>Eukaryota</taxon>
        <taxon>Fungi</taxon>
        <taxon>Dikarya</taxon>
        <taxon>Ascomycota</taxon>
        <taxon>Pezizomycotina</taxon>
        <taxon>Eurotiomycetes</taxon>
        <taxon>Eurotiomycetidae</taxon>
        <taxon>Eurotiales</taxon>
        <taxon>Aspergillaceae</taxon>
        <taxon>Penicillium</taxon>
    </lineage>
</organism>
<proteinExistence type="predicted"/>
<dbReference type="GO" id="GO:0003723">
    <property type="term" value="F:RNA binding"/>
    <property type="evidence" value="ECO:0007669"/>
    <property type="project" value="UniProtKB-UniRule"/>
</dbReference>
<dbReference type="SMART" id="SM00360">
    <property type="entry name" value="RRM"/>
    <property type="match status" value="1"/>
</dbReference>
<protein>
    <submittedName>
        <fullName evidence="3">Uncharacterized protein</fullName>
    </submittedName>
</protein>
<dbReference type="CDD" id="cd21608">
    <property type="entry name" value="RRM2_NsCP33_like"/>
    <property type="match status" value="1"/>
</dbReference>
<comment type="caution">
    <text evidence="3">The sequence shown here is derived from an EMBL/GenBank/DDBJ whole genome shotgun (WGS) entry which is preliminary data.</text>
</comment>